<evidence type="ECO:0000313" key="2">
    <source>
        <dbReference type="EMBL" id="KAJ4459757.1"/>
    </source>
</evidence>
<feature type="compositionally biased region" description="Basic and acidic residues" evidence="1">
    <location>
        <begin position="109"/>
        <end position="123"/>
    </location>
</feature>
<accession>A0ABQ8UMQ8</accession>
<gene>
    <name evidence="2" type="ORF">PAPYR_4150</name>
</gene>
<feature type="compositionally biased region" description="Low complexity" evidence="1">
    <location>
        <begin position="132"/>
        <end position="149"/>
    </location>
</feature>
<feature type="compositionally biased region" description="Polar residues" evidence="1">
    <location>
        <begin position="382"/>
        <end position="399"/>
    </location>
</feature>
<feature type="region of interest" description="Disordered" evidence="1">
    <location>
        <begin position="382"/>
        <end position="415"/>
    </location>
</feature>
<evidence type="ECO:0000313" key="3">
    <source>
        <dbReference type="Proteomes" id="UP001141327"/>
    </source>
</evidence>
<keyword evidence="3" id="KW-1185">Reference proteome</keyword>
<organism evidence="2 3">
    <name type="scientific">Paratrimastix pyriformis</name>
    <dbReference type="NCBI Taxonomy" id="342808"/>
    <lineage>
        <taxon>Eukaryota</taxon>
        <taxon>Metamonada</taxon>
        <taxon>Preaxostyla</taxon>
        <taxon>Paratrimastigidae</taxon>
        <taxon>Paratrimastix</taxon>
    </lineage>
</organism>
<reference evidence="2" key="1">
    <citation type="journal article" date="2022" name="bioRxiv">
        <title>Genomics of Preaxostyla Flagellates Illuminates Evolutionary Transitions and the Path Towards Mitochondrial Loss.</title>
        <authorList>
            <person name="Novak L.V.F."/>
            <person name="Treitli S.C."/>
            <person name="Pyrih J."/>
            <person name="Halakuc P."/>
            <person name="Pipaliya S.V."/>
            <person name="Vacek V."/>
            <person name="Brzon O."/>
            <person name="Soukal P."/>
            <person name="Eme L."/>
            <person name="Dacks J.B."/>
            <person name="Karnkowska A."/>
            <person name="Elias M."/>
            <person name="Hampl V."/>
        </authorList>
    </citation>
    <scope>NUCLEOTIDE SEQUENCE</scope>
    <source>
        <strain evidence="2">RCP-MX</strain>
    </source>
</reference>
<name>A0ABQ8UMQ8_9EUKA</name>
<feature type="region of interest" description="Disordered" evidence="1">
    <location>
        <begin position="178"/>
        <end position="244"/>
    </location>
</feature>
<feature type="compositionally biased region" description="Pro residues" evidence="1">
    <location>
        <begin position="214"/>
        <end position="226"/>
    </location>
</feature>
<dbReference type="EMBL" id="JAPMOS010000017">
    <property type="protein sequence ID" value="KAJ4459757.1"/>
    <property type="molecule type" value="Genomic_DNA"/>
</dbReference>
<sequence length="415" mass="45440">MTIFMFKKIRAGKDLAHLNHHSNELDGWSEKASKGMQKQMCLDNTLHFQVHIADKQKQFFERLRCDRRTTAAQTPAEKANEKGNNSSSTDLLALMANPLQLIAGHSQRKASEPCRRTDPETSTRVRQPPKPIISQAPAQPAQTQAPAAKVAETRTGHLPPPPLSVWQHDFASEPLWQDDRPASAANSPSRFDLLGNRPPQEEAPPTLAFDQDSPPSPPTLPPPPTPRTGVLLSRSRPNTPQPLSRAIDRFQLAHRTRTVEPTQKFAPLARADTMSRKRTLSQDESSWALSPPSPTPKFLETPRLNSKFDLLAKPAVSVPPESDIISSSSTTHSATALHAPDSQHNSSVDTNCGCRRLSAFLPRPAEAHPIFCPWTDSLPPTTFTATIPNDQAQRTSGGSARSPVKPPSSDFGGDD</sequence>
<evidence type="ECO:0000256" key="1">
    <source>
        <dbReference type="SAM" id="MobiDB-lite"/>
    </source>
</evidence>
<dbReference type="Proteomes" id="UP001141327">
    <property type="component" value="Unassembled WGS sequence"/>
</dbReference>
<proteinExistence type="predicted"/>
<comment type="caution">
    <text evidence="2">The sequence shown here is derived from an EMBL/GenBank/DDBJ whole genome shotgun (WGS) entry which is preliminary data.</text>
</comment>
<protein>
    <submittedName>
        <fullName evidence="2">Uncharacterized protein</fullName>
    </submittedName>
</protein>
<feature type="region of interest" description="Disordered" evidence="1">
    <location>
        <begin position="104"/>
        <end position="166"/>
    </location>
</feature>
<feature type="region of interest" description="Disordered" evidence="1">
    <location>
        <begin position="272"/>
        <end position="298"/>
    </location>
</feature>